<proteinExistence type="predicted"/>
<comment type="caution">
    <text evidence="1">The sequence shown here is derived from an EMBL/GenBank/DDBJ whole genome shotgun (WGS) entry which is preliminary data.</text>
</comment>
<organism evidence="1 2">
    <name type="scientific">Bifidobacterium tissieri</name>
    <dbReference type="NCBI Taxonomy" id="1630162"/>
    <lineage>
        <taxon>Bacteria</taxon>
        <taxon>Bacillati</taxon>
        <taxon>Actinomycetota</taxon>
        <taxon>Actinomycetes</taxon>
        <taxon>Bifidobacteriales</taxon>
        <taxon>Bifidobacteriaceae</taxon>
        <taxon>Bifidobacterium</taxon>
    </lineage>
</organism>
<evidence type="ECO:0000313" key="2">
    <source>
        <dbReference type="Proteomes" id="UP000216444"/>
    </source>
</evidence>
<dbReference type="RefSeq" id="WP_275542047.1">
    <property type="nucleotide sequence ID" value="NZ_MWWV01000012.1"/>
</dbReference>
<accession>A0A261FDP3</accession>
<dbReference type="EMBL" id="MWWV01000012">
    <property type="protein sequence ID" value="OZG56986.1"/>
    <property type="molecule type" value="Genomic_DNA"/>
</dbReference>
<protein>
    <submittedName>
        <fullName evidence="1">Uncharacterized protein</fullName>
    </submittedName>
</protein>
<reference evidence="1 2" key="1">
    <citation type="journal article" date="2017" name="BMC Genomics">
        <title>Comparative genomic and phylogenomic analyses of the Bifidobacteriaceae family.</title>
        <authorList>
            <person name="Lugli G.A."/>
            <person name="Milani C."/>
            <person name="Turroni F."/>
            <person name="Duranti S."/>
            <person name="Mancabelli L."/>
            <person name="Mangifesta M."/>
            <person name="Ferrario C."/>
            <person name="Modesto M."/>
            <person name="Mattarelli P."/>
            <person name="Jiri K."/>
            <person name="van Sinderen D."/>
            <person name="Ventura M."/>
        </authorList>
    </citation>
    <scope>NUCLEOTIDE SEQUENCE [LARGE SCALE GENOMIC DNA]</scope>
    <source>
        <strain evidence="1 2">DSM 100201</strain>
    </source>
</reference>
<sequence>MREQHQIITEYSSMGFRWWCSCGWNTDDRQQLHQHHGVKAARP</sequence>
<dbReference type="Proteomes" id="UP000216444">
    <property type="component" value="Unassembled WGS sequence"/>
</dbReference>
<gene>
    <name evidence="1" type="ORF">BTIS_1648</name>
</gene>
<dbReference type="AlphaFoldDB" id="A0A261FDP3"/>
<keyword evidence="2" id="KW-1185">Reference proteome</keyword>
<evidence type="ECO:0000313" key="1">
    <source>
        <dbReference type="EMBL" id="OZG56986.1"/>
    </source>
</evidence>
<name>A0A261FDP3_9BIFI</name>